<protein>
    <submittedName>
        <fullName evidence="3">Group 1 glycosyl transferase</fullName>
    </submittedName>
</protein>
<reference evidence="4" key="1">
    <citation type="submission" date="2017-09" db="EMBL/GenBank/DDBJ databases">
        <title>Depth-based differentiation of microbial function through sediment-hosted aquifers and enrichment of novel symbionts in the deep terrestrial subsurface.</title>
        <authorList>
            <person name="Probst A.J."/>
            <person name="Ladd B."/>
            <person name="Jarett J.K."/>
            <person name="Geller-Mcgrath D.E."/>
            <person name="Sieber C.M.K."/>
            <person name="Emerson J.B."/>
            <person name="Anantharaman K."/>
            <person name="Thomas B.C."/>
            <person name="Malmstrom R."/>
            <person name="Stieglmeier M."/>
            <person name="Klingl A."/>
            <person name="Woyke T."/>
            <person name="Ryan C.M."/>
            <person name="Banfield J.F."/>
        </authorList>
    </citation>
    <scope>NUCLEOTIDE SEQUENCE [LARGE SCALE GENOMIC DNA]</scope>
</reference>
<feature type="domain" description="Glycosyltransferase subfamily 4-like N-terminal" evidence="2">
    <location>
        <begin position="14"/>
        <end position="220"/>
    </location>
</feature>
<comment type="caution">
    <text evidence="3">The sequence shown here is derived from an EMBL/GenBank/DDBJ whole genome shotgun (WGS) entry which is preliminary data.</text>
</comment>
<dbReference type="Pfam" id="PF13439">
    <property type="entry name" value="Glyco_transf_4"/>
    <property type="match status" value="1"/>
</dbReference>
<dbReference type="InterPro" id="IPR001296">
    <property type="entry name" value="Glyco_trans_1"/>
</dbReference>
<dbReference type="PANTHER" id="PTHR45947:SF13">
    <property type="entry name" value="TRANSFERASE"/>
    <property type="match status" value="1"/>
</dbReference>
<name>A0A2M6WQW7_9BACT</name>
<dbReference type="InterPro" id="IPR050194">
    <property type="entry name" value="Glycosyltransferase_grp1"/>
</dbReference>
<feature type="domain" description="Glycosyl transferase family 1" evidence="1">
    <location>
        <begin position="234"/>
        <end position="370"/>
    </location>
</feature>
<gene>
    <name evidence="3" type="ORF">COT98_00840</name>
</gene>
<proteinExistence type="predicted"/>
<dbReference type="Proteomes" id="UP000228900">
    <property type="component" value="Unassembled WGS sequence"/>
</dbReference>
<accession>A0A2M6WQW7</accession>
<dbReference type="PANTHER" id="PTHR45947">
    <property type="entry name" value="SULFOQUINOVOSYL TRANSFERASE SQD2"/>
    <property type="match status" value="1"/>
</dbReference>
<organism evidence="3 4">
    <name type="scientific">Candidatus Falkowbacteria bacterium CG10_big_fil_rev_8_21_14_0_10_39_9</name>
    <dbReference type="NCBI Taxonomy" id="1974566"/>
    <lineage>
        <taxon>Bacteria</taxon>
        <taxon>Candidatus Falkowiibacteriota</taxon>
    </lineage>
</organism>
<evidence type="ECO:0000259" key="2">
    <source>
        <dbReference type="Pfam" id="PF13439"/>
    </source>
</evidence>
<dbReference type="EMBL" id="PFAQ01000016">
    <property type="protein sequence ID" value="PIT95190.1"/>
    <property type="molecule type" value="Genomic_DNA"/>
</dbReference>
<dbReference type="Pfam" id="PF00534">
    <property type="entry name" value="Glycos_transf_1"/>
    <property type="match status" value="1"/>
</dbReference>
<dbReference type="AlphaFoldDB" id="A0A2M6WQW7"/>
<sequence length="409" mass="46665">MRILQVNKFHYLRGGAEKYFLDMSEKLRHDGHEVAVFSMRHPKNLPSPWEKYFVSRDSFNESKLRDRLLAPGRIIYSLESKMKFKRLVRDFRPDIIHIHNIYHQLSPSILSVAKKNQIPVVMHLHDYKLVCPNYQLFVGGQICYRCRRHRYCQAVKHCCFHGSRVKSVLVALEMFIHHRLWKIYERAVNLYLAPSNFMKETVVSFGIPEAKVKVLYNFIDRPGTKEEKNVPVGEYLLYYGRLSPEKGINVLLEALKITPSAPSLKIVGSGPEAEKLELSVKALGIQDQVEFLDAKFGTELEQIILGSKAVIIPSVWAENMPFVLLESLALGKVVIASRTGGLPELIENGTSGFLFENGNADDLANKIMALDSCDLESIGVAAKREVLDLTLEKHYKKLLDIYHSLIKKS</sequence>
<evidence type="ECO:0000259" key="1">
    <source>
        <dbReference type="Pfam" id="PF00534"/>
    </source>
</evidence>
<dbReference type="SUPFAM" id="SSF53756">
    <property type="entry name" value="UDP-Glycosyltransferase/glycogen phosphorylase"/>
    <property type="match status" value="1"/>
</dbReference>
<dbReference type="GO" id="GO:0016757">
    <property type="term" value="F:glycosyltransferase activity"/>
    <property type="evidence" value="ECO:0007669"/>
    <property type="project" value="InterPro"/>
</dbReference>
<dbReference type="Gene3D" id="3.40.50.2000">
    <property type="entry name" value="Glycogen Phosphorylase B"/>
    <property type="match status" value="2"/>
</dbReference>
<dbReference type="InterPro" id="IPR028098">
    <property type="entry name" value="Glyco_trans_4-like_N"/>
</dbReference>
<evidence type="ECO:0000313" key="4">
    <source>
        <dbReference type="Proteomes" id="UP000228900"/>
    </source>
</evidence>
<evidence type="ECO:0000313" key="3">
    <source>
        <dbReference type="EMBL" id="PIT95190.1"/>
    </source>
</evidence>
<keyword evidence="3" id="KW-0808">Transferase</keyword>